<feature type="compositionally biased region" description="Basic and acidic residues" evidence="1">
    <location>
        <begin position="71"/>
        <end position="87"/>
    </location>
</feature>
<protein>
    <submittedName>
        <fullName evidence="2">Uncharacterized protein</fullName>
    </submittedName>
</protein>
<dbReference type="EMBL" id="JN031566">
    <property type="protein sequence ID" value="AEI52992.1"/>
    <property type="molecule type" value="Genomic_DNA"/>
</dbReference>
<dbReference type="AlphaFoldDB" id="F8V3Z3"/>
<geneLocation type="mitochondrion" evidence="2"/>
<feature type="region of interest" description="Disordered" evidence="1">
    <location>
        <begin position="71"/>
        <end position="94"/>
    </location>
</feature>
<sequence length="123" mass="13953">MIQTALDIIIDWVPDILYIYHTLVNFFLQSINITLKLPFFLLAKGASEATLEEVAQEQAKLEQAYRDKEALETERKPLDEAHSRAGDNDSIDENILGEQQEEIDGLIIETLEHIGNLISWLGS</sequence>
<reference evidence="2" key="1">
    <citation type="journal article" date="2012" name="BMC Genomics">
        <title>Mitochondrial genome evolution in species belonging to the Phialocephala fortinii s.l. - Acephala applanata species complex.</title>
        <authorList>
            <person name="Duo A."/>
            <person name="Bruggmann R."/>
            <person name="Zoller S."/>
            <person name="Bernt M."/>
            <person name="Grunig C.R."/>
        </authorList>
    </citation>
    <scope>NUCLEOTIDE SEQUENCE</scope>
    <source>
        <strain evidence="2">70-1</strain>
    </source>
</reference>
<evidence type="ECO:0000313" key="2">
    <source>
        <dbReference type="EMBL" id="AEI52992.1"/>
    </source>
</evidence>
<name>F8V3Z3_9HELO</name>
<organism evidence="2">
    <name type="scientific">Phialocephala subalpina</name>
    <dbReference type="NCBI Taxonomy" id="576137"/>
    <lineage>
        <taxon>Eukaryota</taxon>
        <taxon>Fungi</taxon>
        <taxon>Dikarya</taxon>
        <taxon>Ascomycota</taxon>
        <taxon>Pezizomycotina</taxon>
        <taxon>Leotiomycetes</taxon>
        <taxon>Helotiales</taxon>
        <taxon>Mollisiaceae</taxon>
        <taxon>Phialocephala</taxon>
        <taxon>Phialocephala fortinii species complex</taxon>
    </lineage>
</organism>
<dbReference type="GeneID" id="10963949"/>
<dbReference type="RefSeq" id="YP_004733035.1">
    <property type="nucleotide sequence ID" value="NC_015789.1"/>
</dbReference>
<proteinExistence type="predicted"/>
<accession>F8V3Z3</accession>
<evidence type="ECO:0000256" key="1">
    <source>
        <dbReference type="SAM" id="MobiDB-lite"/>
    </source>
</evidence>
<gene>
    <name evidence="2" type="primary">ORF_01</name>
</gene>
<keyword evidence="2" id="KW-0496">Mitochondrion</keyword>